<evidence type="ECO:0000256" key="2">
    <source>
        <dbReference type="ARBA" id="ARBA00001968"/>
    </source>
</evidence>
<dbReference type="InterPro" id="IPR050736">
    <property type="entry name" value="Sensor_HK_Regulatory"/>
</dbReference>
<evidence type="ECO:0000313" key="13">
    <source>
        <dbReference type="Proteomes" id="UP000002026"/>
    </source>
</evidence>
<dbReference type="GO" id="GO:0005509">
    <property type="term" value="F:calcium ion binding"/>
    <property type="evidence" value="ECO:0007669"/>
    <property type="project" value="UniProtKB-ARBA"/>
</dbReference>
<dbReference type="PRINTS" id="PR00344">
    <property type="entry name" value="BCTRLSENSOR"/>
</dbReference>
<accession>C7N1J7</accession>
<evidence type="ECO:0000256" key="8">
    <source>
        <dbReference type="ARBA" id="ARBA00023012"/>
    </source>
</evidence>
<dbReference type="SUPFAM" id="SSF47384">
    <property type="entry name" value="Homodimeric domain of signal transducing histidine kinase"/>
    <property type="match status" value="1"/>
</dbReference>
<dbReference type="InterPro" id="IPR005467">
    <property type="entry name" value="His_kinase_dom"/>
</dbReference>
<dbReference type="GO" id="GO:0005886">
    <property type="term" value="C:plasma membrane"/>
    <property type="evidence" value="ECO:0007669"/>
    <property type="project" value="UniProtKB-SubCell"/>
</dbReference>
<protein>
    <recommendedName>
        <fullName evidence="4">histidine kinase</fullName>
        <ecNumber evidence="4">2.7.13.3</ecNumber>
    </recommendedName>
</protein>
<dbReference type="SUPFAM" id="SSF55874">
    <property type="entry name" value="ATPase domain of HSP90 chaperone/DNA topoisomerase II/histidine kinase"/>
    <property type="match status" value="1"/>
</dbReference>
<dbReference type="InterPro" id="IPR003661">
    <property type="entry name" value="HisK_dim/P_dom"/>
</dbReference>
<dbReference type="PANTHER" id="PTHR43711">
    <property type="entry name" value="TWO-COMPONENT HISTIDINE KINASE"/>
    <property type="match status" value="1"/>
</dbReference>
<dbReference type="InterPro" id="IPR036890">
    <property type="entry name" value="HATPase_C_sf"/>
</dbReference>
<dbReference type="EMBL" id="CP001684">
    <property type="protein sequence ID" value="ACV21289.1"/>
    <property type="molecule type" value="Genomic_DNA"/>
</dbReference>
<feature type="domain" description="Histidine kinase" evidence="11">
    <location>
        <begin position="125"/>
        <end position="340"/>
    </location>
</feature>
<dbReference type="PROSITE" id="PS50109">
    <property type="entry name" value="HIS_KIN"/>
    <property type="match status" value="1"/>
</dbReference>
<evidence type="ECO:0000256" key="1">
    <source>
        <dbReference type="ARBA" id="ARBA00000085"/>
    </source>
</evidence>
<evidence type="ECO:0000259" key="11">
    <source>
        <dbReference type="PROSITE" id="PS50109"/>
    </source>
</evidence>
<dbReference type="RefSeq" id="WP_012797400.1">
    <property type="nucleotide sequence ID" value="NC_013165.1"/>
</dbReference>
<comment type="catalytic activity">
    <reaction evidence="1">
        <text>ATP + protein L-histidine = ADP + protein N-phospho-L-histidine.</text>
        <dbReference type="EC" id="2.7.13.3"/>
    </reaction>
</comment>
<evidence type="ECO:0000256" key="7">
    <source>
        <dbReference type="ARBA" id="ARBA00022777"/>
    </source>
</evidence>
<dbReference type="PANTHER" id="PTHR43711:SF1">
    <property type="entry name" value="HISTIDINE KINASE 1"/>
    <property type="match status" value="1"/>
</dbReference>
<dbReference type="CDD" id="cd00075">
    <property type="entry name" value="HATPase"/>
    <property type="match status" value="1"/>
</dbReference>
<gene>
    <name evidence="12" type="ordered locus">Shel_02190</name>
</gene>
<sequence length="340" mass="37083">MHRLQTYLAILATLFTATGTILLTMVSSVIDLSAFETAWFILLICTVTFAISLVIGHYLVEPLKNLHLKAQTLLSGVTDVSFQPEGTIAEADMLARDFHDLSEKTSQQMADLSVQQKRQTQFISDVAHELRTPLTAIRGNAETLADPDMPQDLRERFTHTIVSEAERLTRLTNDLLTLQHIEDGSEQQALQRVNLRTIATDVADVLETLVEDRNGTIEVVGEAPDVLGNPDRLQQAIYNLVANACRFIGDGGHIVIRLEGVDDKTIVSVIDDGPGFGDTDPNMLFSRFYRGDNSRARNTGGTGLGLAIVKSVVEAHDGTVQAFNVASGGACFMIALPSVH</sequence>
<dbReference type="Gene3D" id="3.30.565.10">
    <property type="entry name" value="Histidine kinase-like ATPase, C-terminal domain"/>
    <property type="match status" value="1"/>
</dbReference>
<dbReference type="eggNOG" id="COG2205">
    <property type="taxonomic scope" value="Bacteria"/>
</dbReference>
<dbReference type="CDD" id="cd00082">
    <property type="entry name" value="HisKA"/>
    <property type="match status" value="1"/>
</dbReference>
<keyword evidence="6" id="KW-0808">Transferase</keyword>
<proteinExistence type="predicted"/>
<dbReference type="SMART" id="SM00387">
    <property type="entry name" value="HATPase_c"/>
    <property type="match status" value="1"/>
</dbReference>
<evidence type="ECO:0000256" key="4">
    <source>
        <dbReference type="ARBA" id="ARBA00012438"/>
    </source>
</evidence>
<evidence type="ECO:0000256" key="9">
    <source>
        <dbReference type="ARBA" id="ARBA00023136"/>
    </source>
</evidence>
<feature type="transmembrane region" description="Helical" evidence="10">
    <location>
        <begin position="7"/>
        <end position="26"/>
    </location>
</feature>
<dbReference type="FunFam" id="1.10.287.130:FF:000001">
    <property type="entry name" value="Two-component sensor histidine kinase"/>
    <property type="match status" value="1"/>
</dbReference>
<dbReference type="EC" id="2.7.13.3" evidence="4"/>
<evidence type="ECO:0000313" key="12">
    <source>
        <dbReference type="EMBL" id="ACV21289.1"/>
    </source>
</evidence>
<dbReference type="Pfam" id="PF00512">
    <property type="entry name" value="HisKA"/>
    <property type="match status" value="1"/>
</dbReference>
<dbReference type="GO" id="GO:0000155">
    <property type="term" value="F:phosphorelay sensor kinase activity"/>
    <property type="evidence" value="ECO:0007669"/>
    <property type="project" value="InterPro"/>
</dbReference>
<dbReference type="KEGG" id="shi:Shel_02190"/>
<organism evidence="12 13">
    <name type="scientific">Slackia heliotrinireducens (strain ATCC 29202 / DSM 20476 / NCTC 11029 / RHS 1)</name>
    <name type="common">Peptococcus heliotrinreducens</name>
    <dbReference type="NCBI Taxonomy" id="471855"/>
    <lineage>
        <taxon>Bacteria</taxon>
        <taxon>Bacillati</taxon>
        <taxon>Actinomycetota</taxon>
        <taxon>Coriobacteriia</taxon>
        <taxon>Eggerthellales</taxon>
        <taxon>Eggerthellaceae</taxon>
        <taxon>Slackia</taxon>
    </lineage>
</organism>
<comment type="subcellular location">
    <subcellularLocation>
        <location evidence="3">Cell membrane</location>
    </subcellularLocation>
</comment>
<feature type="transmembrane region" description="Helical" evidence="10">
    <location>
        <begin position="38"/>
        <end position="60"/>
    </location>
</feature>
<keyword evidence="9 10" id="KW-0472">Membrane</keyword>
<dbReference type="HOGENOM" id="CLU_000445_89_3_11"/>
<dbReference type="Pfam" id="PF02518">
    <property type="entry name" value="HATPase_c"/>
    <property type="match status" value="1"/>
</dbReference>
<reference evidence="12 13" key="1">
    <citation type="journal article" date="2009" name="Stand. Genomic Sci.">
        <title>Complete genome sequence of Slackia heliotrinireducens type strain (RHS 1).</title>
        <authorList>
            <person name="Pukall R."/>
            <person name="Lapidus A."/>
            <person name="Nolan M."/>
            <person name="Copeland A."/>
            <person name="Glavina Del Rio T."/>
            <person name="Lucas S."/>
            <person name="Chen F."/>
            <person name="Tice H."/>
            <person name="Cheng J.F."/>
            <person name="Chertkov O."/>
            <person name="Bruce D."/>
            <person name="Goodwin L."/>
            <person name="Kuske C."/>
            <person name="Brettin T."/>
            <person name="Detter J.C."/>
            <person name="Han C."/>
            <person name="Pitluck S."/>
            <person name="Pati A."/>
            <person name="Mavrommatis K."/>
            <person name="Ivanova N."/>
            <person name="Ovchinnikova G."/>
            <person name="Chen A."/>
            <person name="Palaniappan K."/>
            <person name="Schneider S."/>
            <person name="Rohde M."/>
            <person name="Chain P."/>
            <person name="D'haeseleer P."/>
            <person name="Goker M."/>
            <person name="Bristow J."/>
            <person name="Eisen J.A."/>
            <person name="Markowitz V."/>
            <person name="Kyrpides N.C."/>
            <person name="Klenk H.P."/>
            <person name="Hugenholtz P."/>
        </authorList>
    </citation>
    <scope>NUCLEOTIDE SEQUENCE [LARGE SCALE GENOMIC DNA]</scope>
    <source>
        <strain evidence="13">ATCC 29202 / DSM 20476 / NCTC 11029 / RHS 1</strain>
    </source>
</reference>
<evidence type="ECO:0000256" key="5">
    <source>
        <dbReference type="ARBA" id="ARBA00022553"/>
    </source>
</evidence>
<evidence type="ECO:0000256" key="10">
    <source>
        <dbReference type="SAM" id="Phobius"/>
    </source>
</evidence>
<dbReference type="InterPro" id="IPR036097">
    <property type="entry name" value="HisK_dim/P_sf"/>
</dbReference>
<evidence type="ECO:0000256" key="6">
    <source>
        <dbReference type="ARBA" id="ARBA00022679"/>
    </source>
</evidence>
<keyword evidence="10" id="KW-0812">Transmembrane</keyword>
<keyword evidence="7 12" id="KW-0418">Kinase</keyword>
<dbReference type="InterPro" id="IPR003594">
    <property type="entry name" value="HATPase_dom"/>
</dbReference>
<comment type="cofactor">
    <cofactor evidence="2">
        <name>a divalent metal cation</name>
        <dbReference type="ChEBI" id="CHEBI:60240"/>
    </cofactor>
</comment>
<dbReference type="Gene3D" id="1.10.287.130">
    <property type="match status" value="1"/>
</dbReference>
<dbReference type="InterPro" id="IPR004358">
    <property type="entry name" value="Sig_transdc_His_kin-like_C"/>
</dbReference>
<keyword evidence="5" id="KW-0597">Phosphoprotein</keyword>
<name>C7N1J7_SLAHD</name>
<dbReference type="STRING" id="471855.Shel_02190"/>
<evidence type="ECO:0000256" key="3">
    <source>
        <dbReference type="ARBA" id="ARBA00004236"/>
    </source>
</evidence>
<keyword evidence="10" id="KW-1133">Transmembrane helix</keyword>
<dbReference type="SMART" id="SM00388">
    <property type="entry name" value="HisKA"/>
    <property type="match status" value="1"/>
</dbReference>
<dbReference type="AlphaFoldDB" id="C7N1J7"/>
<keyword evidence="8" id="KW-0902">Two-component regulatory system</keyword>
<keyword evidence="13" id="KW-1185">Reference proteome</keyword>
<dbReference type="FunFam" id="3.30.565.10:FF:000006">
    <property type="entry name" value="Sensor histidine kinase WalK"/>
    <property type="match status" value="1"/>
</dbReference>
<dbReference type="Proteomes" id="UP000002026">
    <property type="component" value="Chromosome"/>
</dbReference>